<evidence type="ECO:0000256" key="3">
    <source>
        <dbReference type="ARBA" id="ARBA00023125"/>
    </source>
</evidence>
<feature type="domain" description="TF-B3" evidence="7">
    <location>
        <begin position="239"/>
        <end position="335"/>
    </location>
</feature>
<comment type="subcellular location">
    <subcellularLocation>
        <location evidence="1">Nucleus</location>
    </subcellularLocation>
</comment>
<dbReference type="Gene3D" id="2.40.330.10">
    <property type="entry name" value="DNA-binding pseudobarrel domain"/>
    <property type="match status" value="4"/>
</dbReference>
<keyword evidence="4" id="KW-0804">Transcription</keyword>
<dbReference type="PANTHER" id="PTHR31920">
    <property type="entry name" value="B3 DOMAIN-CONTAINING"/>
    <property type="match status" value="1"/>
</dbReference>
<dbReference type="InterPro" id="IPR015300">
    <property type="entry name" value="DNA-bd_pseudobarrel_sf"/>
</dbReference>
<feature type="domain" description="TF-B3" evidence="7">
    <location>
        <begin position="494"/>
        <end position="593"/>
    </location>
</feature>
<dbReference type="SMART" id="SM01019">
    <property type="entry name" value="B3"/>
    <property type="match status" value="4"/>
</dbReference>
<proteinExistence type="predicted"/>
<evidence type="ECO:0000313" key="8">
    <source>
        <dbReference type="EMBL" id="KAK9012984.1"/>
    </source>
</evidence>
<protein>
    <recommendedName>
        <fullName evidence="7">TF-B3 domain-containing protein</fullName>
    </recommendedName>
</protein>
<dbReference type="PANTHER" id="PTHR31920:SF108">
    <property type="entry name" value="B3 DOMAIN-CONTAINING TRANSCRIPTION FACTOR VRN1-LIKE"/>
    <property type="match status" value="1"/>
</dbReference>
<keyword evidence="5" id="KW-0539">Nucleus</keyword>
<keyword evidence="3" id="KW-0238">DNA-binding</keyword>
<evidence type="ECO:0000256" key="4">
    <source>
        <dbReference type="ARBA" id="ARBA00023163"/>
    </source>
</evidence>
<keyword evidence="2" id="KW-0805">Transcription regulation</keyword>
<gene>
    <name evidence="8" type="ORF">V6N11_041011</name>
</gene>
<feature type="domain" description="TF-B3" evidence="7">
    <location>
        <begin position="20"/>
        <end position="113"/>
    </location>
</feature>
<dbReference type="EMBL" id="JBBPBN010000022">
    <property type="protein sequence ID" value="KAK9012984.1"/>
    <property type="molecule type" value="Genomic_DNA"/>
</dbReference>
<reference evidence="8 9" key="1">
    <citation type="journal article" date="2024" name="G3 (Bethesda)">
        <title>Genome assembly of Hibiscus sabdariffa L. provides insights into metabolisms of medicinal natural products.</title>
        <authorList>
            <person name="Kim T."/>
        </authorList>
    </citation>
    <scope>NUCLEOTIDE SEQUENCE [LARGE SCALE GENOMIC DNA]</scope>
    <source>
        <strain evidence="8">TK-2024</strain>
        <tissue evidence="8">Old leaves</tissue>
    </source>
</reference>
<dbReference type="CDD" id="cd10017">
    <property type="entry name" value="B3_DNA"/>
    <property type="match status" value="4"/>
</dbReference>
<accession>A0ABR2RJL9</accession>
<evidence type="ECO:0000256" key="2">
    <source>
        <dbReference type="ARBA" id="ARBA00023015"/>
    </source>
</evidence>
<evidence type="ECO:0000256" key="6">
    <source>
        <dbReference type="SAM" id="MobiDB-lite"/>
    </source>
</evidence>
<dbReference type="PROSITE" id="PS50863">
    <property type="entry name" value="B3"/>
    <property type="match status" value="4"/>
</dbReference>
<dbReference type="InterPro" id="IPR003340">
    <property type="entry name" value="B3_DNA-bd"/>
</dbReference>
<evidence type="ECO:0000313" key="9">
    <source>
        <dbReference type="Proteomes" id="UP001396334"/>
    </source>
</evidence>
<feature type="compositionally biased region" description="Polar residues" evidence="6">
    <location>
        <begin position="663"/>
        <end position="680"/>
    </location>
</feature>
<feature type="domain" description="TF-B3" evidence="7">
    <location>
        <begin position="747"/>
        <end position="853"/>
    </location>
</feature>
<organism evidence="8 9">
    <name type="scientific">Hibiscus sabdariffa</name>
    <name type="common">roselle</name>
    <dbReference type="NCBI Taxonomy" id="183260"/>
    <lineage>
        <taxon>Eukaryota</taxon>
        <taxon>Viridiplantae</taxon>
        <taxon>Streptophyta</taxon>
        <taxon>Embryophyta</taxon>
        <taxon>Tracheophyta</taxon>
        <taxon>Spermatophyta</taxon>
        <taxon>Magnoliopsida</taxon>
        <taxon>eudicotyledons</taxon>
        <taxon>Gunneridae</taxon>
        <taxon>Pentapetalae</taxon>
        <taxon>rosids</taxon>
        <taxon>malvids</taxon>
        <taxon>Malvales</taxon>
        <taxon>Malvaceae</taxon>
        <taxon>Malvoideae</taxon>
        <taxon>Hibiscus</taxon>
    </lineage>
</organism>
<feature type="region of interest" description="Disordered" evidence="6">
    <location>
        <begin position="127"/>
        <end position="154"/>
    </location>
</feature>
<feature type="region of interest" description="Disordered" evidence="6">
    <location>
        <begin position="396"/>
        <end position="418"/>
    </location>
</feature>
<dbReference type="InterPro" id="IPR050655">
    <property type="entry name" value="Plant_B3_domain"/>
</dbReference>
<keyword evidence="9" id="KW-1185">Reference proteome</keyword>
<feature type="region of interest" description="Disordered" evidence="6">
    <location>
        <begin position="656"/>
        <end position="699"/>
    </location>
</feature>
<dbReference type="SUPFAM" id="SSF101936">
    <property type="entry name" value="DNA-binding pseudobarrel domain"/>
    <property type="match status" value="4"/>
</dbReference>
<dbReference type="Pfam" id="PF02362">
    <property type="entry name" value="B3"/>
    <property type="match status" value="4"/>
</dbReference>
<comment type="caution">
    <text evidence="8">The sequence shown here is derived from an EMBL/GenBank/DDBJ whole genome shotgun (WGS) entry which is preliminary data.</text>
</comment>
<evidence type="ECO:0000256" key="5">
    <source>
        <dbReference type="ARBA" id="ARBA00023242"/>
    </source>
</evidence>
<dbReference type="Proteomes" id="UP001396334">
    <property type="component" value="Unassembled WGS sequence"/>
</dbReference>
<evidence type="ECO:0000256" key="1">
    <source>
        <dbReference type="ARBA" id="ARBA00004123"/>
    </source>
</evidence>
<name>A0ABR2RJL9_9ROSI</name>
<evidence type="ECO:0000259" key="7">
    <source>
        <dbReference type="PROSITE" id="PS50863"/>
    </source>
</evidence>
<sequence length="862" mass="97290">MTSHRLRDNDHSTFTPKTPHFFKVIVQDTIRDGILGMPRRFVRKYGNQLPTTVKLEVPSGAKWQVELTKSDNMVWMQKGWREFAEHYSLEFGSFVVFRYEGNDHFHVLIFDRTASEIEYPYTSTDEVSRKRKSDLSSPLPQKKIRTGSPYKTGTDSKLENLSSHICLDDPNSGKRKLRSLKKNDNVQGSTGNVDGVGVISTRQRVKMEVLTCSQVLTDTEKARAIQIASSFESAENPAFMVVMRPSSVCYGYRMVVPSNFVMRFLTRHTCNLTLCNSAGKTWSVKYRHAENKRLPALLYGGWRAFVEDNRLKVGDICVFELIKHPEIFLKVFINPVIKNASKACKSQAEHDNGGVSGAWGCLKPDIMDKMQPMTSTGKQKAADIASRSSLRLVNRESKEKSNFPCPPQKTLRTDSLNQHRQNSKFEVLSTGTGPDEFKCRNNPGNLRKVEISPGQLNAQGSVKTEAFSCAQPLTAIRRAHAVQIASAFTENPVFVVVMQPSYVCNAHKMYIPSDFARKFLKVHKCNIILCNSAGKTWPVKYHCNPGYKDPKAYILGGWQAFVADNHLGVGDICIFELIKHPEVLMKVVIYPFAKNTSKALKPLAHGSIASRVKSRSLVSDTEPNCQRSSCPSSSREFKYPTDAYIEILDDSPLNQKTRKKLTSPCSHPGTMTRTNRSGSIQAKGIKPEKQKKREVKYSAKDDRMMSGGQRYLKPDLTGKINMEPMTPTEKQRACIGASDFRSSEPSFGVLMHPSCVNSCTDLYIPEDFATRYLNNNGEIILRVPDGRTWTVEYERIKTTNEHGRAATCRRAAFRGRSWRPFVIGNELKVEDVCIFELIKDNENILEVVIHRASHKFSFIEIS</sequence>